<proteinExistence type="predicted"/>
<comment type="caution">
    <text evidence="1">The sequence shown here is derived from an EMBL/GenBank/DDBJ whole genome shotgun (WGS) entry which is preliminary data.</text>
</comment>
<dbReference type="EMBL" id="MPTW01000035">
    <property type="protein sequence ID" value="OME64241.1"/>
    <property type="molecule type" value="Genomic_DNA"/>
</dbReference>
<accession>A0A1R0Z7S2</accession>
<name>A0A1R0Z7S2_9BACL</name>
<reference evidence="1 2" key="1">
    <citation type="submission" date="2016-11" db="EMBL/GenBank/DDBJ databases">
        <title>Paenibacillus species isolates.</title>
        <authorList>
            <person name="Beno S.M."/>
        </authorList>
    </citation>
    <scope>NUCLEOTIDE SEQUENCE [LARGE SCALE GENOMIC DNA]</scope>
    <source>
        <strain evidence="1 2">FSL H7-0443</strain>
    </source>
</reference>
<dbReference type="AlphaFoldDB" id="A0A1R0Z7S2"/>
<evidence type="ECO:0000313" key="2">
    <source>
        <dbReference type="Proteomes" id="UP000187425"/>
    </source>
</evidence>
<sequence>MREKRNKNKLNDVIVRLKRIRNFYSESSTQSIKEFLEYKRDTNARFTYDWPELFFLRMDLNELALFLLKIEDINARRLVIMREELTGFSKNSLFTDFRINNNQLTKFTDIENRHYNGITESTPLHESFGGRRIIQVPNYPGEFLAFIALISRLPLQWLLSSFPEEVWSIEHFGFLNDVSLFYGKSEWVKFLKGLCHDSHDVRAVILIDKLTNCKLYLRVEILMGTVVIELCNINVSSKEYKLFMKLFHGESYIYGYMPTVIPSQINHTVIIRHPHSMRPICYPIEFIIKPPSLY</sequence>
<gene>
    <name evidence="1" type="ORF">BSK65_29350</name>
</gene>
<organism evidence="1 2">
    <name type="scientific">Paenibacillus odorifer</name>
    <dbReference type="NCBI Taxonomy" id="189426"/>
    <lineage>
        <taxon>Bacteria</taxon>
        <taxon>Bacillati</taxon>
        <taxon>Bacillota</taxon>
        <taxon>Bacilli</taxon>
        <taxon>Bacillales</taxon>
        <taxon>Paenibacillaceae</taxon>
        <taxon>Paenibacillus</taxon>
    </lineage>
</organism>
<protein>
    <submittedName>
        <fullName evidence="1">Uncharacterized protein</fullName>
    </submittedName>
</protein>
<evidence type="ECO:0000313" key="1">
    <source>
        <dbReference type="EMBL" id="OME64241.1"/>
    </source>
</evidence>
<dbReference type="Proteomes" id="UP000187425">
    <property type="component" value="Unassembled WGS sequence"/>
</dbReference>